<protein>
    <submittedName>
        <fullName evidence="2">Uncharacterized protein</fullName>
    </submittedName>
</protein>
<organism evidence="2 3">
    <name type="scientific">Chryseobacterium taichungense</name>
    <dbReference type="NCBI Taxonomy" id="295069"/>
    <lineage>
        <taxon>Bacteria</taxon>
        <taxon>Pseudomonadati</taxon>
        <taxon>Bacteroidota</taxon>
        <taxon>Flavobacteriia</taxon>
        <taxon>Flavobacteriales</taxon>
        <taxon>Weeksellaceae</taxon>
        <taxon>Chryseobacterium group</taxon>
        <taxon>Chryseobacterium</taxon>
    </lineage>
</organism>
<feature type="transmembrane region" description="Helical" evidence="1">
    <location>
        <begin position="109"/>
        <end position="127"/>
    </location>
</feature>
<evidence type="ECO:0000313" key="3">
    <source>
        <dbReference type="Proteomes" id="UP000199450"/>
    </source>
</evidence>
<name>A0A1H8DWL6_9FLAO</name>
<accession>A0A1H8DWL6</accession>
<keyword evidence="1" id="KW-1133">Transmembrane helix</keyword>
<dbReference type="OrthoDB" id="1238410at2"/>
<dbReference type="EMBL" id="FOBV01000019">
    <property type="protein sequence ID" value="SEN11556.1"/>
    <property type="molecule type" value="Genomic_DNA"/>
</dbReference>
<dbReference type="STRING" id="295069.SAMN05421856_1193"/>
<dbReference type="RefSeq" id="WP_143052747.1">
    <property type="nucleotide sequence ID" value="NZ_FOBV01000019.1"/>
</dbReference>
<dbReference type="AlphaFoldDB" id="A0A1H8DWL6"/>
<evidence type="ECO:0000256" key="1">
    <source>
        <dbReference type="SAM" id="Phobius"/>
    </source>
</evidence>
<dbReference type="Proteomes" id="UP000199450">
    <property type="component" value="Unassembled WGS sequence"/>
</dbReference>
<feature type="transmembrane region" description="Helical" evidence="1">
    <location>
        <begin position="76"/>
        <end position="97"/>
    </location>
</feature>
<keyword evidence="1" id="KW-0472">Membrane</keyword>
<keyword evidence="3" id="KW-1185">Reference proteome</keyword>
<sequence>MEKVWNKVYYNIYLFEVNTTYAFRTILNFIFSPITKINFLKKSLEKKGSSFKHIDDIALKVSNNREYGKSINFANIQIGGLLVILEYCLFNFLQALLGKSLIQYVWEYNRIYTLCFIIIMLLIPYIINNKLLWENDKYLKYFEEFDQDSKHVRYKWAWISLGIIASIILLFILSLIVTIKVLG</sequence>
<reference evidence="3" key="1">
    <citation type="submission" date="2016-10" db="EMBL/GenBank/DDBJ databases">
        <authorList>
            <person name="Varghese N."/>
            <person name="Submissions S."/>
        </authorList>
    </citation>
    <scope>NUCLEOTIDE SEQUENCE [LARGE SCALE GENOMIC DNA]</scope>
    <source>
        <strain evidence="3">DSM 17453</strain>
    </source>
</reference>
<evidence type="ECO:0000313" key="2">
    <source>
        <dbReference type="EMBL" id="SEN11556.1"/>
    </source>
</evidence>
<keyword evidence="1" id="KW-0812">Transmembrane</keyword>
<gene>
    <name evidence="2" type="ORF">SAMN05421856_1193</name>
</gene>
<feature type="transmembrane region" description="Helical" evidence="1">
    <location>
        <begin position="156"/>
        <end position="179"/>
    </location>
</feature>
<proteinExistence type="predicted"/>